<feature type="transmembrane region" description="Helical" evidence="2">
    <location>
        <begin position="6"/>
        <end position="23"/>
    </location>
</feature>
<keyword evidence="2" id="KW-1003">Cell membrane</keyword>
<feature type="transmembrane region" description="Helical" evidence="2">
    <location>
        <begin position="30"/>
        <end position="51"/>
    </location>
</feature>
<dbReference type="Gene3D" id="1.20.120.1200">
    <property type="entry name" value="NADH-ubiquinone/plastoquinone oxidoreductase chain 6, subunit NuoJ"/>
    <property type="match status" value="1"/>
</dbReference>
<protein>
    <recommendedName>
        <fullName evidence="2">NADH-quinone oxidoreductase subunit J</fullName>
        <ecNumber evidence="2">7.1.1.-</ecNumber>
    </recommendedName>
</protein>
<dbReference type="InterPro" id="IPR001457">
    <property type="entry name" value="NADH_UbQ/plastoQ_OxRdtase_su6"/>
</dbReference>
<dbReference type="EC" id="7.1.1.-" evidence="2"/>
<keyword evidence="4" id="KW-1185">Reference proteome</keyword>
<keyword evidence="2" id="KW-0874">Quinone</keyword>
<dbReference type="GO" id="GO:0005886">
    <property type="term" value="C:plasma membrane"/>
    <property type="evidence" value="ECO:0007669"/>
    <property type="project" value="UniProtKB-SubCell"/>
</dbReference>
<dbReference type="PANTHER" id="PTHR33269:SF17">
    <property type="entry name" value="NADH-UBIQUINONE OXIDOREDUCTASE CHAIN 6"/>
    <property type="match status" value="1"/>
</dbReference>
<comment type="catalytic activity">
    <reaction evidence="2">
        <text>a quinone + NADH + 5 H(+)(in) = a quinol + NAD(+) + 4 H(+)(out)</text>
        <dbReference type="Rhea" id="RHEA:57888"/>
        <dbReference type="ChEBI" id="CHEBI:15378"/>
        <dbReference type="ChEBI" id="CHEBI:24646"/>
        <dbReference type="ChEBI" id="CHEBI:57540"/>
        <dbReference type="ChEBI" id="CHEBI:57945"/>
        <dbReference type="ChEBI" id="CHEBI:132124"/>
    </reaction>
</comment>
<dbReference type="RefSeq" id="WP_142660901.1">
    <property type="nucleotide sequence ID" value="NZ_CABFVA020000116.1"/>
</dbReference>
<dbReference type="GO" id="GO:0048038">
    <property type="term" value="F:quinone binding"/>
    <property type="evidence" value="ECO:0007669"/>
    <property type="project" value="UniProtKB-UniRule"/>
</dbReference>
<dbReference type="AlphaFoldDB" id="A0A5E6MQQ2"/>
<evidence type="ECO:0000313" key="3">
    <source>
        <dbReference type="EMBL" id="VVM08026.1"/>
    </source>
</evidence>
<comment type="subcellular location">
    <subcellularLocation>
        <location evidence="2">Cell membrane</location>
        <topology evidence="2">Multi-pass membrane protein</topology>
    </subcellularLocation>
</comment>
<dbReference type="EMBL" id="CABFVA020000116">
    <property type="protein sequence ID" value="VVM08026.1"/>
    <property type="molecule type" value="Genomic_DNA"/>
</dbReference>
<sequence length="163" mass="17012">MEGFLFWFLAVVLLGSAVAVVVNRSPVASALSLVTTILALAGLFGLLGAYFLAAVQVWVYAGAVMVLFLFIVMLLDLKAEEAAPIRTLGMGAGLLTVILLGAGFWHAIPASAWEANGARAEEANNAASIGHLLFGAYLLPFEAVGLLLLVAMVGVIVLSKRDV</sequence>
<feature type="transmembrane region" description="Helical" evidence="2">
    <location>
        <begin position="87"/>
        <end position="108"/>
    </location>
</feature>
<accession>A0A5E6MQQ2</accession>
<dbReference type="GO" id="GO:0008137">
    <property type="term" value="F:NADH dehydrogenase (ubiquinone) activity"/>
    <property type="evidence" value="ECO:0007669"/>
    <property type="project" value="UniProtKB-UniRule"/>
</dbReference>
<proteinExistence type="inferred from homology"/>
<keyword evidence="2" id="KW-0472">Membrane</keyword>
<organism evidence="3 4">
    <name type="scientific">Methylacidimicrobium tartarophylax</name>
    <dbReference type="NCBI Taxonomy" id="1041768"/>
    <lineage>
        <taxon>Bacteria</taxon>
        <taxon>Pseudomonadati</taxon>
        <taxon>Verrucomicrobiota</taxon>
        <taxon>Methylacidimicrobium</taxon>
    </lineage>
</organism>
<dbReference type="Pfam" id="PF00499">
    <property type="entry name" value="Oxidored_q3"/>
    <property type="match status" value="1"/>
</dbReference>
<reference evidence="3 4" key="1">
    <citation type="submission" date="2019-09" db="EMBL/GenBank/DDBJ databases">
        <authorList>
            <person name="Cremers G."/>
        </authorList>
    </citation>
    <scope>NUCLEOTIDE SEQUENCE [LARGE SCALE GENOMIC DNA]</scope>
    <source>
        <strain evidence="3">4A</strain>
    </source>
</reference>
<evidence type="ECO:0000313" key="4">
    <source>
        <dbReference type="Proteomes" id="UP000334923"/>
    </source>
</evidence>
<dbReference type="InterPro" id="IPR042106">
    <property type="entry name" value="Nuo/plastoQ_OxRdtase_6_NuoJ"/>
</dbReference>
<keyword evidence="2" id="KW-1133">Transmembrane helix</keyword>
<name>A0A5E6MQQ2_9BACT</name>
<dbReference type="Proteomes" id="UP000334923">
    <property type="component" value="Unassembled WGS sequence"/>
</dbReference>
<comment type="similarity">
    <text evidence="1 2">Belongs to the complex I subunit 6 family.</text>
</comment>
<dbReference type="PANTHER" id="PTHR33269">
    <property type="entry name" value="NADH-UBIQUINONE OXIDOREDUCTASE CHAIN 6"/>
    <property type="match status" value="1"/>
</dbReference>
<evidence type="ECO:0000256" key="2">
    <source>
        <dbReference type="RuleBase" id="RU004429"/>
    </source>
</evidence>
<dbReference type="OrthoDB" id="9795409at2"/>
<keyword evidence="2" id="KW-0520">NAD</keyword>
<gene>
    <name evidence="3" type="primary">nuoJ</name>
    <name evidence="3" type="ORF">MAMT_02068</name>
</gene>
<comment type="function">
    <text evidence="2">NDH-1 shuttles electrons from NADH, via FMN and iron-sulfur (Fe-S) centers, to quinones in the respiratory chain. Couples the redox reaction to proton translocation (for every two electrons transferred, four hydrogen ions are translocated across the cytoplasmic membrane), and thus conserves the redox energy in a proton gradient.</text>
</comment>
<keyword evidence="2" id="KW-0812">Transmembrane</keyword>
<feature type="transmembrane region" description="Helical" evidence="2">
    <location>
        <begin position="128"/>
        <end position="158"/>
    </location>
</feature>
<evidence type="ECO:0000256" key="1">
    <source>
        <dbReference type="ARBA" id="ARBA00005698"/>
    </source>
</evidence>
<feature type="transmembrane region" description="Helical" evidence="2">
    <location>
        <begin position="57"/>
        <end position="75"/>
    </location>
</feature>